<keyword evidence="4" id="KW-1185">Reference proteome</keyword>
<dbReference type="Proteomes" id="UP000441585">
    <property type="component" value="Unassembled WGS sequence"/>
</dbReference>
<dbReference type="AlphaFoldDB" id="A0A6I2M6Y9"/>
<dbReference type="InterPro" id="IPR050955">
    <property type="entry name" value="Plant_Biomass_Hydrol_Est"/>
</dbReference>
<dbReference type="InterPro" id="IPR029058">
    <property type="entry name" value="AB_hydrolase_fold"/>
</dbReference>
<dbReference type="Pfam" id="PF01738">
    <property type="entry name" value="DLH"/>
    <property type="match status" value="1"/>
</dbReference>
<evidence type="ECO:0000259" key="2">
    <source>
        <dbReference type="Pfam" id="PF01738"/>
    </source>
</evidence>
<sequence length="219" mass="24381">MRADVFQQTITKVIDVNLSYLLKLPSGYEDETGEAPLVLFLHGAGERGTDPELVKTIGLPEVVEKGDFPFIFLAPQCPISTARRSNWIMELDGVAALLKEVIKTHRVDMKRIYLTGMSMGAYGAFELASRMPDLFAALAPICGGGCPEKAERLKDIPTWIFHGERDDVIPIRESLDMVNAIEAAGGNVKFTSYPEAGHDSWTDAYNDPEFFEWLLKQKK</sequence>
<dbReference type="GO" id="GO:0016787">
    <property type="term" value="F:hydrolase activity"/>
    <property type="evidence" value="ECO:0007669"/>
    <property type="project" value="InterPro"/>
</dbReference>
<dbReference type="SUPFAM" id="SSF53474">
    <property type="entry name" value="alpha/beta-Hydrolases"/>
    <property type="match status" value="1"/>
</dbReference>
<comment type="caution">
    <text evidence="3">The sequence shown here is derived from an EMBL/GenBank/DDBJ whole genome shotgun (WGS) entry which is preliminary data.</text>
</comment>
<evidence type="ECO:0000313" key="4">
    <source>
        <dbReference type="Proteomes" id="UP000441585"/>
    </source>
</evidence>
<evidence type="ECO:0000256" key="1">
    <source>
        <dbReference type="ARBA" id="ARBA00022729"/>
    </source>
</evidence>
<dbReference type="Gene3D" id="3.40.50.1820">
    <property type="entry name" value="alpha/beta hydrolase"/>
    <property type="match status" value="1"/>
</dbReference>
<proteinExistence type="predicted"/>
<protein>
    <submittedName>
        <fullName evidence="3">Prolyl oligopeptidase family serine peptidase</fullName>
    </submittedName>
</protein>
<gene>
    <name evidence="3" type="ORF">GJU41_08310</name>
</gene>
<dbReference type="PANTHER" id="PTHR43037">
    <property type="entry name" value="UNNAMED PRODUCT-RELATED"/>
    <property type="match status" value="1"/>
</dbReference>
<dbReference type="RefSeq" id="WP_070877518.1">
    <property type="nucleotide sequence ID" value="NZ_CAJGAA010000001.1"/>
</dbReference>
<reference evidence="3 4" key="1">
    <citation type="submission" date="2019-11" db="EMBL/GenBank/DDBJ databases">
        <title>Bacillus idriensis genome.</title>
        <authorList>
            <person name="Konopka E.N."/>
            <person name="Newman J.D."/>
        </authorList>
    </citation>
    <scope>NUCLEOTIDE SEQUENCE [LARGE SCALE GENOMIC DNA]</scope>
    <source>
        <strain evidence="3 4">DSM 19097</strain>
    </source>
</reference>
<evidence type="ECO:0000313" key="3">
    <source>
        <dbReference type="EMBL" id="MRX53975.1"/>
    </source>
</evidence>
<name>A0A6I2M6Y9_9BACI</name>
<feature type="domain" description="Dienelactone hydrolase" evidence="2">
    <location>
        <begin position="95"/>
        <end position="198"/>
    </location>
</feature>
<dbReference type="PANTHER" id="PTHR43037:SF1">
    <property type="entry name" value="BLL1128 PROTEIN"/>
    <property type="match status" value="1"/>
</dbReference>
<accession>A0A6I2M6Y9</accession>
<dbReference type="InterPro" id="IPR002925">
    <property type="entry name" value="Dienelactn_hydro"/>
</dbReference>
<keyword evidence="1" id="KW-0732">Signal</keyword>
<dbReference type="EMBL" id="WKKF01000001">
    <property type="protein sequence ID" value="MRX53975.1"/>
    <property type="molecule type" value="Genomic_DNA"/>
</dbReference>
<organism evidence="3 4">
    <name type="scientific">Metabacillus idriensis</name>
    <dbReference type="NCBI Taxonomy" id="324768"/>
    <lineage>
        <taxon>Bacteria</taxon>
        <taxon>Bacillati</taxon>
        <taxon>Bacillota</taxon>
        <taxon>Bacilli</taxon>
        <taxon>Bacillales</taxon>
        <taxon>Bacillaceae</taxon>
        <taxon>Metabacillus</taxon>
    </lineage>
</organism>